<keyword evidence="3" id="KW-0285">Flavoprotein</keyword>
<dbReference type="SUPFAM" id="SSF51905">
    <property type="entry name" value="FAD/NAD(P)-binding domain"/>
    <property type="match status" value="1"/>
</dbReference>
<keyword evidence="2 3" id="KW-0560">Oxidoreductase</keyword>
<comment type="cofactor">
    <cofactor evidence="1 3">
        <name>FAD</name>
        <dbReference type="ChEBI" id="CHEBI:57692"/>
    </cofactor>
</comment>
<dbReference type="InterPro" id="IPR050281">
    <property type="entry name" value="Flavin_monoamine_oxidase"/>
</dbReference>
<reference evidence="5 6" key="1">
    <citation type="submission" date="2024-06" db="EMBL/GenBank/DDBJ databases">
        <title>Complete genome of Phlyctema vagabunda strain 19-DSS-EL-015.</title>
        <authorList>
            <person name="Fiorenzani C."/>
        </authorList>
    </citation>
    <scope>NUCLEOTIDE SEQUENCE [LARGE SCALE GENOMIC DNA]</scope>
    <source>
        <strain evidence="5 6">19-DSS-EL-015</strain>
    </source>
</reference>
<dbReference type="Proteomes" id="UP001629113">
    <property type="component" value="Unassembled WGS sequence"/>
</dbReference>
<evidence type="ECO:0000256" key="2">
    <source>
        <dbReference type="ARBA" id="ARBA00023002"/>
    </source>
</evidence>
<protein>
    <recommendedName>
        <fullName evidence="3">Amine oxidase</fullName>
        <ecNumber evidence="3">1.4.3.-</ecNumber>
    </recommendedName>
</protein>
<dbReference type="InterPro" id="IPR001613">
    <property type="entry name" value="Flavin_amine_oxidase"/>
</dbReference>
<dbReference type="Pfam" id="PF01593">
    <property type="entry name" value="Amino_oxidase"/>
    <property type="match status" value="1"/>
</dbReference>
<comment type="similarity">
    <text evidence="3">Belongs to the flavin monoamine oxidase family.</text>
</comment>
<dbReference type="Gene3D" id="3.50.50.60">
    <property type="entry name" value="FAD/NAD(P)-binding domain"/>
    <property type="match status" value="1"/>
</dbReference>
<dbReference type="SUPFAM" id="SSF54373">
    <property type="entry name" value="FAD-linked reductases, C-terminal domain"/>
    <property type="match status" value="1"/>
</dbReference>
<name>A0ABR4P1P2_9HELO</name>
<dbReference type="PRINTS" id="PR00757">
    <property type="entry name" value="AMINEOXDASEF"/>
</dbReference>
<evidence type="ECO:0000256" key="3">
    <source>
        <dbReference type="RuleBase" id="RU362067"/>
    </source>
</evidence>
<dbReference type="Gene3D" id="3.90.660.10">
    <property type="match status" value="1"/>
</dbReference>
<gene>
    <name evidence="5" type="ORF">PVAG01_11225</name>
</gene>
<dbReference type="InterPro" id="IPR002937">
    <property type="entry name" value="Amino_oxidase"/>
</dbReference>
<sequence>MHVGIIGGGISGLYAALLLLREGHWVTIFEAANRLGGRIYTHHFDPTAPDEDPFFEAGAMRIPRSSLHNIVFSLVRYLNTRNMREDQVTLIPYILEHNNNLAFVQGKVRERSDPGMSAQLGMPIEFHGKSADQLLSEVVRPWLDLLHADFEKGFEELLFHDDMSFRTYLRYIVKWPHEVIDHVELMTSQTNQYDLSFTEIIMQCLDFGTKEWVTIKGGMSRLVDAAANLIDDFSIHYNAPIKRIHELADGKILLMSDGPSPKTGVFDKVIAAVPPAALQGILERPQWSPRKEQAIRSIHFEPLYKIGLHFKTRFWENFPRPCFGGQSTTDLRFRWIVYPSDNIGSTGSGVLLLYSWMTDAARWATRSRQDRIDTALHDLDKFFAATASHTGADHIDVYGQFIEAFDLHWSEDVSMGDSMYLPGQFSRFFNAARQNEGNVFFAGEHLSHHHTWIAGAIDSSLYAVRTLLGRSSLDMLGCEFASYNKPKSIGKRLPAEAADLASLPVADRIGKDASTWMSLLSIPSNLNIQYVFHVS</sequence>
<evidence type="ECO:0000256" key="1">
    <source>
        <dbReference type="ARBA" id="ARBA00001974"/>
    </source>
</evidence>
<dbReference type="EMBL" id="JBFCZG010000011">
    <property type="protein sequence ID" value="KAL3417225.1"/>
    <property type="molecule type" value="Genomic_DNA"/>
</dbReference>
<accession>A0ABR4P1P2</accession>
<dbReference type="EC" id="1.4.3.-" evidence="3"/>
<proteinExistence type="inferred from homology"/>
<evidence type="ECO:0000259" key="4">
    <source>
        <dbReference type="Pfam" id="PF01593"/>
    </source>
</evidence>
<keyword evidence="6" id="KW-1185">Reference proteome</keyword>
<feature type="domain" description="Amine oxidase" evidence="4">
    <location>
        <begin position="10"/>
        <end position="467"/>
    </location>
</feature>
<comment type="caution">
    <text evidence="5">The sequence shown here is derived from an EMBL/GenBank/DDBJ whole genome shotgun (WGS) entry which is preliminary data.</text>
</comment>
<dbReference type="PANTHER" id="PTHR10742:SF342">
    <property type="entry name" value="AMINE OXIDASE"/>
    <property type="match status" value="1"/>
</dbReference>
<dbReference type="InterPro" id="IPR036188">
    <property type="entry name" value="FAD/NAD-bd_sf"/>
</dbReference>
<dbReference type="Gene3D" id="1.10.405.10">
    <property type="entry name" value="Guanine Nucleotide Dissociation Inhibitor, domain 1"/>
    <property type="match status" value="1"/>
</dbReference>
<keyword evidence="3" id="KW-0274">FAD</keyword>
<organism evidence="5 6">
    <name type="scientific">Phlyctema vagabunda</name>
    <dbReference type="NCBI Taxonomy" id="108571"/>
    <lineage>
        <taxon>Eukaryota</taxon>
        <taxon>Fungi</taxon>
        <taxon>Dikarya</taxon>
        <taxon>Ascomycota</taxon>
        <taxon>Pezizomycotina</taxon>
        <taxon>Leotiomycetes</taxon>
        <taxon>Helotiales</taxon>
        <taxon>Dermateaceae</taxon>
        <taxon>Phlyctema</taxon>
    </lineage>
</organism>
<evidence type="ECO:0000313" key="6">
    <source>
        <dbReference type="Proteomes" id="UP001629113"/>
    </source>
</evidence>
<evidence type="ECO:0000313" key="5">
    <source>
        <dbReference type="EMBL" id="KAL3417225.1"/>
    </source>
</evidence>
<dbReference type="PANTHER" id="PTHR10742">
    <property type="entry name" value="FLAVIN MONOAMINE OXIDASE"/>
    <property type="match status" value="1"/>
</dbReference>